<evidence type="ECO:0000313" key="2">
    <source>
        <dbReference type="EMBL" id="ODM92828.1"/>
    </source>
</evidence>
<dbReference type="InterPro" id="IPR001315">
    <property type="entry name" value="CARD"/>
</dbReference>
<sequence length="81" mass="8921">MASETSRGSELISRLVSKGVISNDDADMLRTIDNPSQRSKKLFAIISARTNGSVDELVRILELSSKDVALNILKNVDLKEF</sequence>
<feature type="domain" description="CARD" evidence="1">
    <location>
        <begin position="1"/>
        <end position="76"/>
    </location>
</feature>
<keyword evidence="3" id="KW-1185">Reference proteome</keyword>
<dbReference type="EMBL" id="LJIJ01001137">
    <property type="protein sequence ID" value="ODM92828.1"/>
    <property type="molecule type" value="Genomic_DNA"/>
</dbReference>
<comment type="caution">
    <text evidence="2">The sequence shown here is derived from an EMBL/GenBank/DDBJ whole genome shotgun (WGS) entry which is preliminary data.</text>
</comment>
<dbReference type="PROSITE" id="PS50209">
    <property type="entry name" value="CARD"/>
    <property type="match status" value="1"/>
</dbReference>
<reference evidence="2 3" key="1">
    <citation type="journal article" date="2016" name="Genome Biol. Evol.">
        <title>Gene Family Evolution Reflects Adaptation to Soil Environmental Stressors in the Genome of the Collembolan Orchesella cincta.</title>
        <authorList>
            <person name="Faddeeva-Vakhrusheva A."/>
            <person name="Derks M.F."/>
            <person name="Anvar S.Y."/>
            <person name="Agamennone V."/>
            <person name="Suring W."/>
            <person name="Smit S."/>
            <person name="van Straalen N.M."/>
            <person name="Roelofs D."/>
        </authorList>
    </citation>
    <scope>NUCLEOTIDE SEQUENCE [LARGE SCALE GENOMIC DNA]</scope>
    <source>
        <tissue evidence="2">Mixed pool</tissue>
    </source>
</reference>
<organism evidence="2 3">
    <name type="scientific">Orchesella cincta</name>
    <name type="common">Springtail</name>
    <name type="synonym">Podura cincta</name>
    <dbReference type="NCBI Taxonomy" id="48709"/>
    <lineage>
        <taxon>Eukaryota</taxon>
        <taxon>Metazoa</taxon>
        <taxon>Ecdysozoa</taxon>
        <taxon>Arthropoda</taxon>
        <taxon>Hexapoda</taxon>
        <taxon>Collembola</taxon>
        <taxon>Entomobryomorpha</taxon>
        <taxon>Entomobryoidea</taxon>
        <taxon>Orchesellidae</taxon>
        <taxon>Orchesellinae</taxon>
        <taxon>Orchesella</taxon>
    </lineage>
</organism>
<accession>A0A1D2MIK5</accession>
<dbReference type="AlphaFoldDB" id="A0A1D2MIK5"/>
<evidence type="ECO:0000313" key="3">
    <source>
        <dbReference type="Proteomes" id="UP000094527"/>
    </source>
</evidence>
<evidence type="ECO:0000259" key="1">
    <source>
        <dbReference type="PROSITE" id="PS50209"/>
    </source>
</evidence>
<gene>
    <name evidence="2" type="ORF">Ocin01_13847</name>
</gene>
<dbReference type="GO" id="GO:0042981">
    <property type="term" value="P:regulation of apoptotic process"/>
    <property type="evidence" value="ECO:0007669"/>
    <property type="project" value="InterPro"/>
</dbReference>
<protein>
    <recommendedName>
        <fullName evidence="1">CARD domain-containing protein</fullName>
    </recommendedName>
</protein>
<dbReference type="Gene3D" id="1.10.533.10">
    <property type="entry name" value="Death Domain, Fas"/>
    <property type="match status" value="1"/>
</dbReference>
<dbReference type="Proteomes" id="UP000094527">
    <property type="component" value="Unassembled WGS sequence"/>
</dbReference>
<name>A0A1D2MIK5_ORCCI</name>
<proteinExistence type="predicted"/>
<dbReference type="InterPro" id="IPR011029">
    <property type="entry name" value="DEATH-like_dom_sf"/>
</dbReference>